<feature type="region of interest" description="Disordered" evidence="1">
    <location>
        <begin position="216"/>
        <end position="393"/>
    </location>
</feature>
<accession>A0AA39G941</accession>
<feature type="region of interest" description="Disordered" evidence="1">
    <location>
        <begin position="83"/>
        <end position="111"/>
    </location>
</feature>
<feature type="compositionally biased region" description="Basic and acidic residues" evidence="1">
    <location>
        <begin position="242"/>
        <end position="254"/>
    </location>
</feature>
<dbReference type="Proteomes" id="UP001175261">
    <property type="component" value="Unassembled WGS sequence"/>
</dbReference>
<gene>
    <name evidence="2" type="ORF">NLU13_8874</name>
</gene>
<dbReference type="AlphaFoldDB" id="A0AA39G941"/>
<feature type="compositionally biased region" description="Low complexity" evidence="1">
    <location>
        <begin position="297"/>
        <end position="307"/>
    </location>
</feature>
<evidence type="ECO:0000313" key="2">
    <source>
        <dbReference type="EMBL" id="KAK0382958.1"/>
    </source>
</evidence>
<keyword evidence="3" id="KW-1185">Reference proteome</keyword>
<feature type="compositionally biased region" description="Basic and acidic residues" evidence="1">
    <location>
        <begin position="95"/>
        <end position="110"/>
    </location>
</feature>
<protein>
    <submittedName>
        <fullName evidence="2">Uncharacterized protein</fullName>
    </submittedName>
</protein>
<reference evidence="2" key="1">
    <citation type="submission" date="2022-10" db="EMBL/GenBank/DDBJ databases">
        <title>Determination and structural analysis of whole genome sequence of Sarocladium strictum F4-1.</title>
        <authorList>
            <person name="Hu L."/>
            <person name="Jiang Y."/>
        </authorList>
    </citation>
    <scope>NUCLEOTIDE SEQUENCE</scope>
    <source>
        <strain evidence="2">F4-1</strain>
    </source>
</reference>
<proteinExistence type="predicted"/>
<feature type="compositionally biased region" description="Polar residues" evidence="1">
    <location>
        <begin position="353"/>
        <end position="364"/>
    </location>
</feature>
<dbReference type="EMBL" id="JAPDFR010000009">
    <property type="protein sequence ID" value="KAK0382958.1"/>
    <property type="molecule type" value="Genomic_DNA"/>
</dbReference>
<sequence>MSRTSDLSVISQSDSQACPTGRCVKILKVVNCPPCRTLGTQMVGMMRCSSLDAWTHHMTDDVQWDRFQEEDWTIAPCDDCIAKGHPANPTPPVREPTRHSDDTTSDESSHSRAIVRSLAASALNGTAASDADGEDADISARFELFAVGSESGSSDSASCHDPKQDRRHNVAGVASNRLQLWIGEAQSLDQNEPDREAQMIKLWRDAENDEGARTPTLLQSDASSSGEAPKGAESLDQEDSDREAQMKKLWRDAENDQGAKTPTLLQSDTSSIDGPQSADDADVQSELANLDLEEPNSSLLASPSVSSTDAASDGPEKSDPAAAAADDCSGRQQSSSPGPLRPTAAPFQPTLPDGSSQHSNSGSLRATAAPFQPTLPEAGQPPKRGSLRPNACPFQPAPPVPFMPLVPEGPQSAVPEFYHCPFPELVQPISMSLFQPPAFPGSPSSSFDSWSDSHSGYFPSLYTEDGSEDGYPASTPPFMPTIYY</sequence>
<comment type="caution">
    <text evidence="2">The sequence shown here is derived from an EMBL/GenBank/DDBJ whole genome shotgun (WGS) entry which is preliminary data.</text>
</comment>
<organism evidence="2 3">
    <name type="scientific">Sarocladium strictum</name>
    <name type="common">Black bundle disease fungus</name>
    <name type="synonym">Acremonium strictum</name>
    <dbReference type="NCBI Taxonomy" id="5046"/>
    <lineage>
        <taxon>Eukaryota</taxon>
        <taxon>Fungi</taxon>
        <taxon>Dikarya</taxon>
        <taxon>Ascomycota</taxon>
        <taxon>Pezizomycotina</taxon>
        <taxon>Sordariomycetes</taxon>
        <taxon>Hypocreomycetidae</taxon>
        <taxon>Hypocreales</taxon>
        <taxon>Sarocladiaceae</taxon>
        <taxon>Sarocladium</taxon>
    </lineage>
</organism>
<evidence type="ECO:0000256" key="1">
    <source>
        <dbReference type="SAM" id="MobiDB-lite"/>
    </source>
</evidence>
<feature type="compositionally biased region" description="Polar residues" evidence="1">
    <location>
        <begin position="258"/>
        <end position="274"/>
    </location>
</feature>
<evidence type="ECO:0000313" key="3">
    <source>
        <dbReference type="Proteomes" id="UP001175261"/>
    </source>
</evidence>
<name>A0AA39G941_SARSR</name>
<feature type="compositionally biased region" description="Polar residues" evidence="1">
    <location>
        <begin position="216"/>
        <end position="226"/>
    </location>
</feature>